<keyword evidence="1" id="KW-0812">Transmembrane</keyword>
<reference evidence="2 3" key="1">
    <citation type="journal article" date="2019" name="Int. J. Syst. Evol. Microbiol.">
        <title>The Global Catalogue of Microorganisms (GCM) 10K type strain sequencing project: providing services to taxonomists for standard genome sequencing and annotation.</title>
        <authorList>
            <consortium name="The Broad Institute Genomics Platform"/>
            <consortium name="The Broad Institute Genome Sequencing Center for Infectious Disease"/>
            <person name="Wu L."/>
            <person name="Ma J."/>
        </authorList>
    </citation>
    <scope>NUCLEOTIDE SEQUENCE [LARGE SCALE GENOMIC DNA]</scope>
    <source>
        <strain evidence="2 3">JCM 13929</strain>
    </source>
</reference>
<name>A0ABN2EQZ1_9ACTN</name>
<evidence type="ECO:0000313" key="3">
    <source>
        <dbReference type="Proteomes" id="UP001500064"/>
    </source>
</evidence>
<evidence type="ECO:0008006" key="4">
    <source>
        <dbReference type="Google" id="ProtNLM"/>
    </source>
</evidence>
<comment type="caution">
    <text evidence="2">The sequence shown here is derived from an EMBL/GenBank/DDBJ whole genome shotgun (WGS) entry which is preliminary data.</text>
</comment>
<sequence length="372" mass="40432">MNDMLREDLHALAEQAPTVDLAARAVRGARRRRTTRLAVLTGAVLTCLAVVGGGVMSAWLRPAPPIVMAPPETNVLPLPADGVEPVQYAYRAACSSDPCGKTPWRIVTNQGEIYRLGDDLAGPLQVTADGRRIAYYSTKHGRIIVRDLASGKTWRSPLKQPEEDFEVEYALRLSPDGLRFIVSGWGGRREPNKLVDVRRGTVTDLARGWWPVSVANGSGPVVLAKPYDDTSQVWVLGHDPITIPDFTYHYSALAPDGRTLARVGQTYDRDRRPMVRPDGSIVTIDATRGGQERRIPVSGLPEGQYAARLGGWLSATEVTLMAVAEPVNVTWGGARRPSRGAVVVYAVDVRTGASRELFALPQDVAFLVPGLV</sequence>
<protein>
    <recommendedName>
        <fullName evidence="4">WD40 repeat domain-containing protein</fullName>
    </recommendedName>
</protein>
<feature type="transmembrane region" description="Helical" evidence="1">
    <location>
        <begin position="37"/>
        <end position="60"/>
    </location>
</feature>
<gene>
    <name evidence="2" type="ORF">GCM10009733_008960</name>
</gene>
<dbReference type="RefSeq" id="WP_346101567.1">
    <property type="nucleotide sequence ID" value="NZ_BAAAMU010000004.1"/>
</dbReference>
<keyword evidence="1" id="KW-1133">Transmembrane helix</keyword>
<dbReference type="InterPro" id="IPR011042">
    <property type="entry name" value="6-blade_b-propeller_TolB-like"/>
</dbReference>
<accession>A0ABN2EQZ1</accession>
<dbReference type="Gene3D" id="2.120.10.30">
    <property type="entry name" value="TolB, C-terminal domain"/>
    <property type="match status" value="1"/>
</dbReference>
<organism evidence="2 3">
    <name type="scientific">Nonomuraea maheshkhaliensis</name>
    <dbReference type="NCBI Taxonomy" id="419590"/>
    <lineage>
        <taxon>Bacteria</taxon>
        <taxon>Bacillati</taxon>
        <taxon>Actinomycetota</taxon>
        <taxon>Actinomycetes</taxon>
        <taxon>Streptosporangiales</taxon>
        <taxon>Streptosporangiaceae</taxon>
        <taxon>Nonomuraea</taxon>
    </lineage>
</organism>
<keyword evidence="3" id="KW-1185">Reference proteome</keyword>
<evidence type="ECO:0000313" key="2">
    <source>
        <dbReference type="EMBL" id="GAA1614924.1"/>
    </source>
</evidence>
<keyword evidence="1" id="KW-0472">Membrane</keyword>
<dbReference type="InterPro" id="IPR011044">
    <property type="entry name" value="Quino_amine_DH_bsu"/>
</dbReference>
<evidence type="ECO:0000256" key="1">
    <source>
        <dbReference type="SAM" id="Phobius"/>
    </source>
</evidence>
<dbReference type="EMBL" id="BAAAMU010000004">
    <property type="protein sequence ID" value="GAA1614924.1"/>
    <property type="molecule type" value="Genomic_DNA"/>
</dbReference>
<dbReference type="Proteomes" id="UP001500064">
    <property type="component" value="Unassembled WGS sequence"/>
</dbReference>
<dbReference type="SUPFAM" id="SSF50969">
    <property type="entry name" value="YVTN repeat-like/Quinoprotein amine dehydrogenase"/>
    <property type="match status" value="1"/>
</dbReference>
<proteinExistence type="predicted"/>